<feature type="domain" description="CoA-binding" evidence="1">
    <location>
        <begin position="4"/>
        <end position="97"/>
    </location>
</feature>
<dbReference type="PANTHER" id="PTHR33303">
    <property type="entry name" value="CYTOPLASMIC PROTEIN-RELATED"/>
    <property type="match status" value="1"/>
</dbReference>
<accession>A0A0S4RB58</accession>
<reference evidence="2 3" key="1">
    <citation type="submission" date="2015-11" db="EMBL/GenBank/DDBJ databases">
        <authorList>
            <consortium name="Pathogen Informatics"/>
        </authorList>
    </citation>
    <scope>NUCLEOTIDE SEQUENCE [LARGE SCALE GENOMIC DNA]</scope>
    <source>
        <strain evidence="2 3">006A-0059</strain>
    </source>
</reference>
<dbReference type="SMART" id="SM00881">
    <property type="entry name" value="CoA_binding"/>
    <property type="match status" value="1"/>
</dbReference>
<evidence type="ECO:0000313" key="3">
    <source>
        <dbReference type="Proteomes" id="UP000052237"/>
    </source>
</evidence>
<dbReference type="EMBL" id="FAVB01000001">
    <property type="protein sequence ID" value="CUU70499.1"/>
    <property type="molecule type" value="Genomic_DNA"/>
</dbReference>
<dbReference type="RefSeq" id="WP_059425582.1">
    <property type="nucleotide sequence ID" value="NZ_FAUU01000002.1"/>
</dbReference>
<comment type="caution">
    <text evidence="2">The sequence shown here is derived from an EMBL/GenBank/DDBJ whole genome shotgun (WGS) entry which is preliminary data.</text>
</comment>
<dbReference type="Pfam" id="PF13380">
    <property type="entry name" value="CoA_binding_2"/>
    <property type="match status" value="1"/>
</dbReference>
<evidence type="ECO:0000259" key="1">
    <source>
        <dbReference type="SMART" id="SM00881"/>
    </source>
</evidence>
<name>A0A0S4RB58_CAMHY</name>
<dbReference type="InterPro" id="IPR036291">
    <property type="entry name" value="NAD(P)-bd_dom_sf"/>
</dbReference>
<dbReference type="AlphaFoldDB" id="A0A0S4RB58"/>
<gene>
    <name evidence="2" type="primary">yccU</name>
    <name evidence="2" type="ORF">ERS686654_00253</name>
</gene>
<organism evidence="2 3">
    <name type="scientific">Campylobacter hyointestinalis subsp. hyointestinalis</name>
    <dbReference type="NCBI Taxonomy" id="91352"/>
    <lineage>
        <taxon>Bacteria</taxon>
        <taxon>Pseudomonadati</taxon>
        <taxon>Campylobacterota</taxon>
        <taxon>Epsilonproteobacteria</taxon>
        <taxon>Campylobacterales</taxon>
        <taxon>Campylobacteraceae</taxon>
        <taxon>Campylobacter</taxon>
    </lineage>
</organism>
<dbReference type="InterPro" id="IPR003781">
    <property type="entry name" value="CoA-bd"/>
</dbReference>
<dbReference type="SUPFAM" id="SSF51735">
    <property type="entry name" value="NAD(P)-binding Rossmann-fold domains"/>
    <property type="match status" value="1"/>
</dbReference>
<dbReference type="PANTHER" id="PTHR33303:SF2">
    <property type="entry name" value="COA-BINDING DOMAIN-CONTAINING PROTEIN"/>
    <property type="match status" value="1"/>
</dbReference>
<sequence length="127" mass="14515">MRDILNSMKNIAIVGFSPDASKSSNIVGNYLIDQGFNVYPVYPKEGEIRGHKIYQRLTDIKDMIDTVVMFRKGEFALTLLEEVKTVGAKNFWLQLGIINDEAKQKAEEFGINFIQDACIMIEHKKEK</sequence>
<dbReference type="Gene3D" id="3.40.50.720">
    <property type="entry name" value="NAD(P)-binding Rossmann-like Domain"/>
    <property type="match status" value="1"/>
</dbReference>
<proteinExistence type="predicted"/>
<protein>
    <submittedName>
        <fullName evidence="2">CoA-binding domain-containing protein</fullName>
    </submittedName>
</protein>
<evidence type="ECO:0000313" key="2">
    <source>
        <dbReference type="EMBL" id="CUU70499.1"/>
    </source>
</evidence>
<keyword evidence="3" id="KW-1185">Reference proteome</keyword>
<dbReference type="Proteomes" id="UP000052237">
    <property type="component" value="Unassembled WGS sequence"/>
</dbReference>